<accession>A0A8B9S0W3</accession>
<dbReference type="AlphaFoldDB" id="A0A8B9S0W3"/>
<feature type="domain" description="Beta-lactamase-related" evidence="2">
    <location>
        <begin position="114"/>
        <end position="235"/>
    </location>
</feature>
<dbReference type="InterPro" id="IPR052794">
    <property type="entry name" value="Mito_Ser_Protease_LACTB"/>
</dbReference>
<dbReference type="PANTHER" id="PTHR46520:SF1">
    <property type="entry name" value="SERINE BETA-LACTAMASE-LIKE PROTEIN LACTB, MITOCHONDRIAL"/>
    <property type="match status" value="1"/>
</dbReference>
<dbReference type="GO" id="GO:0019216">
    <property type="term" value="P:regulation of lipid metabolic process"/>
    <property type="evidence" value="ECO:0007669"/>
    <property type="project" value="TreeGrafter"/>
</dbReference>
<dbReference type="InterPro" id="IPR012338">
    <property type="entry name" value="Beta-lactam/transpept-like"/>
</dbReference>
<name>A0A8B9S0W3_9AVES</name>
<dbReference type="SUPFAM" id="SSF56601">
    <property type="entry name" value="beta-lactamase/transpeptidase-like"/>
    <property type="match status" value="1"/>
</dbReference>
<dbReference type="GO" id="GO:0008233">
    <property type="term" value="F:peptidase activity"/>
    <property type="evidence" value="ECO:0007669"/>
    <property type="project" value="TreeGrafter"/>
</dbReference>
<dbReference type="PANTHER" id="PTHR46520">
    <property type="entry name" value="SERINE BETA-LACTAMASE-LIKE PROTEIN LACTB, MITOCHONDRIAL"/>
    <property type="match status" value="1"/>
</dbReference>
<dbReference type="InterPro" id="IPR001466">
    <property type="entry name" value="Beta-lactam-related"/>
</dbReference>
<dbReference type="GO" id="GO:0005739">
    <property type="term" value="C:mitochondrion"/>
    <property type="evidence" value="ECO:0007669"/>
    <property type="project" value="TreeGrafter"/>
</dbReference>
<dbReference type="GO" id="GO:0006508">
    <property type="term" value="P:proteolysis"/>
    <property type="evidence" value="ECO:0007669"/>
    <property type="project" value="TreeGrafter"/>
</dbReference>
<keyword evidence="4" id="KW-1185">Reference proteome</keyword>
<dbReference type="Pfam" id="PF00144">
    <property type="entry name" value="Beta-lactamase"/>
    <property type="match status" value="2"/>
</dbReference>
<dbReference type="Ensembl" id="ENSANIT00000025951.1">
    <property type="protein sequence ID" value="ENSANIP00000025118.1"/>
    <property type="gene ID" value="ENSANIG00000016963.1"/>
</dbReference>
<evidence type="ECO:0000259" key="2">
    <source>
        <dbReference type="Pfam" id="PF00144"/>
    </source>
</evidence>
<feature type="region of interest" description="Disordered" evidence="1">
    <location>
        <begin position="1"/>
        <end position="24"/>
    </location>
</feature>
<feature type="region of interest" description="Disordered" evidence="1">
    <location>
        <begin position="242"/>
        <end position="290"/>
    </location>
</feature>
<feature type="domain" description="Beta-lactamase-related" evidence="2">
    <location>
        <begin position="306"/>
        <end position="530"/>
    </location>
</feature>
<sequence length="557" mass="61371">MRSELGPSERSGAAGGACRSPGEAAARRRGAAMYGLARALRRAAAAGRPPAPRRGGGGAGARPWGWGLALGLALGVKAPTAAGCEADGGQEAEGKANPLPPPRGFGAAVERSRDLLRRIKDEAGIPGILVGVSVDGEEVWSEGLGYADVENRVVCKPETIMRIASISKCLTMMAVAKLWEEGKLDLDAPVQKYVPEFPEKVYEGEKVAITTRLLVSHLSGIRHYEKDITKVKEEKEKANRALKLTKPYQDKEQKEKEGKGIEKTDSVKPRKEHEGEVKSRNSKPGRRDKEFEQEEYYLKEKFESVIESLKIFKNDPLFFKPGSQFLYSTYGFTLLSAVVERVSGQKFTDYMLKMFRDLDMLSTVLDDNEAMIYNRARCYVYNKKGRLVNAPYVDNSYKWAGGGFLSSVGDLLKFGNALLYSYQAGQFKNTNGKLLPGYLKPDTVAMMWTPVPKTEVSWDRDGKYAMAWAVIEKKQQCGCCRKQRHYASHTGGAVGASSVLLILPEELDSEAIDAGLVAPPRGVVVSIICNMQSVSLNSTALKIAREFDKEKWAQYID</sequence>
<feature type="region of interest" description="Disordered" evidence="1">
    <location>
        <begin position="84"/>
        <end position="104"/>
    </location>
</feature>
<evidence type="ECO:0000313" key="3">
    <source>
        <dbReference type="Ensembl" id="ENSANIP00000025118.1"/>
    </source>
</evidence>
<proteinExistence type="predicted"/>
<protein>
    <submittedName>
        <fullName evidence="3">Lactamase beta</fullName>
    </submittedName>
</protein>
<evidence type="ECO:0000313" key="4">
    <source>
        <dbReference type="Proteomes" id="UP000694541"/>
    </source>
</evidence>
<organism evidence="3 4">
    <name type="scientific">Accipiter nisus</name>
    <name type="common">Eurasian sparrowhawk</name>
    <dbReference type="NCBI Taxonomy" id="211598"/>
    <lineage>
        <taxon>Eukaryota</taxon>
        <taxon>Metazoa</taxon>
        <taxon>Chordata</taxon>
        <taxon>Craniata</taxon>
        <taxon>Vertebrata</taxon>
        <taxon>Euteleostomi</taxon>
        <taxon>Archelosauria</taxon>
        <taxon>Archosauria</taxon>
        <taxon>Dinosauria</taxon>
        <taxon>Saurischia</taxon>
        <taxon>Theropoda</taxon>
        <taxon>Coelurosauria</taxon>
        <taxon>Aves</taxon>
        <taxon>Neognathae</taxon>
        <taxon>Neoaves</taxon>
        <taxon>Telluraves</taxon>
        <taxon>Accipitrimorphae</taxon>
        <taxon>Accipitriformes</taxon>
        <taxon>Accipitridae</taxon>
        <taxon>Accipitrinae</taxon>
        <taxon>Accipiter</taxon>
    </lineage>
</organism>
<reference evidence="3" key="2">
    <citation type="submission" date="2025-09" db="UniProtKB">
        <authorList>
            <consortium name="Ensembl"/>
        </authorList>
    </citation>
    <scope>IDENTIFICATION</scope>
</reference>
<feature type="compositionally biased region" description="Basic and acidic residues" evidence="1">
    <location>
        <begin position="248"/>
        <end position="290"/>
    </location>
</feature>
<dbReference type="Gene3D" id="3.40.710.10">
    <property type="entry name" value="DD-peptidase/beta-lactamase superfamily"/>
    <property type="match status" value="2"/>
</dbReference>
<evidence type="ECO:0000256" key="1">
    <source>
        <dbReference type="SAM" id="MobiDB-lite"/>
    </source>
</evidence>
<reference evidence="3" key="1">
    <citation type="submission" date="2025-08" db="UniProtKB">
        <authorList>
            <consortium name="Ensembl"/>
        </authorList>
    </citation>
    <scope>IDENTIFICATION</scope>
</reference>
<dbReference type="Proteomes" id="UP000694541">
    <property type="component" value="Unplaced"/>
</dbReference>